<keyword evidence="4" id="KW-1185">Reference proteome</keyword>
<accession>A0A8J4V6W3</accession>
<reference evidence="3" key="1">
    <citation type="submission" date="2020-01" db="EMBL/GenBank/DDBJ databases">
        <title>Development of genomics and gene disruption for Polysphondylium violaceum indicates a role for the polyketide synthase stlB in stalk morphogenesis.</title>
        <authorList>
            <person name="Narita B."/>
            <person name="Kawabe Y."/>
            <person name="Kin K."/>
            <person name="Saito T."/>
            <person name="Gibbs R."/>
            <person name="Kuspa A."/>
            <person name="Muzny D."/>
            <person name="Queller D."/>
            <person name="Richards S."/>
            <person name="Strassman J."/>
            <person name="Sucgang R."/>
            <person name="Worley K."/>
            <person name="Schaap P."/>
        </authorList>
    </citation>
    <scope>NUCLEOTIDE SEQUENCE</scope>
    <source>
        <strain evidence="3">QSvi11</strain>
    </source>
</reference>
<feature type="transmembrane region" description="Helical" evidence="2">
    <location>
        <begin position="47"/>
        <end position="66"/>
    </location>
</feature>
<evidence type="ECO:0000313" key="4">
    <source>
        <dbReference type="Proteomes" id="UP000695562"/>
    </source>
</evidence>
<keyword evidence="2" id="KW-1133">Transmembrane helix</keyword>
<name>A0A8J4V6W3_9MYCE</name>
<proteinExistence type="predicted"/>
<organism evidence="3 4">
    <name type="scientific">Polysphondylium violaceum</name>
    <dbReference type="NCBI Taxonomy" id="133409"/>
    <lineage>
        <taxon>Eukaryota</taxon>
        <taxon>Amoebozoa</taxon>
        <taxon>Evosea</taxon>
        <taxon>Eumycetozoa</taxon>
        <taxon>Dictyostelia</taxon>
        <taxon>Dictyosteliales</taxon>
        <taxon>Dictyosteliaceae</taxon>
        <taxon>Polysphondylium</taxon>
    </lineage>
</organism>
<keyword evidence="2" id="KW-0472">Membrane</keyword>
<feature type="compositionally biased region" description="Basic and acidic residues" evidence="1">
    <location>
        <begin position="22"/>
        <end position="31"/>
    </location>
</feature>
<evidence type="ECO:0000313" key="3">
    <source>
        <dbReference type="EMBL" id="KAF2073289.1"/>
    </source>
</evidence>
<keyword evidence="2" id="KW-0812">Transmembrane</keyword>
<dbReference type="AlphaFoldDB" id="A0A8J4V6W3"/>
<protein>
    <submittedName>
        <fullName evidence="3">Uncharacterized protein</fullName>
    </submittedName>
</protein>
<dbReference type="EMBL" id="AJWJ01000214">
    <property type="protein sequence ID" value="KAF2073289.1"/>
    <property type="molecule type" value="Genomic_DNA"/>
</dbReference>
<feature type="compositionally biased region" description="Polar residues" evidence="1">
    <location>
        <begin position="1"/>
        <end position="11"/>
    </location>
</feature>
<evidence type="ECO:0000256" key="1">
    <source>
        <dbReference type="SAM" id="MobiDB-lite"/>
    </source>
</evidence>
<feature type="region of interest" description="Disordered" evidence="1">
    <location>
        <begin position="1"/>
        <end position="39"/>
    </location>
</feature>
<sequence length="92" mass="10244">MKITVSNSNDTTVKDVNVNSNNRHDQVHGNKNENNGSGTQWNVRDYIVTKYSFVMVSALAALAIAWKPLNLSMGISNVFKSLLTSIKSFRLK</sequence>
<dbReference type="Proteomes" id="UP000695562">
    <property type="component" value="Unassembled WGS sequence"/>
</dbReference>
<gene>
    <name evidence="3" type="ORF">CYY_005388</name>
</gene>
<comment type="caution">
    <text evidence="3">The sequence shown here is derived from an EMBL/GenBank/DDBJ whole genome shotgun (WGS) entry which is preliminary data.</text>
</comment>
<evidence type="ECO:0000256" key="2">
    <source>
        <dbReference type="SAM" id="Phobius"/>
    </source>
</evidence>